<protein>
    <submittedName>
        <fullName evidence="3">Phosphate transport system regulatory protein PhoU</fullName>
    </submittedName>
</protein>
<keyword evidence="4" id="KW-1185">Reference proteome</keyword>
<accession>A0ABS6UI03</accession>
<dbReference type="PANTHER" id="PTHR42930">
    <property type="entry name" value="PHOSPHATE-SPECIFIC TRANSPORT SYSTEM ACCESSORY PROTEIN PHOU"/>
    <property type="match status" value="1"/>
</dbReference>
<evidence type="ECO:0000313" key="3">
    <source>
        <dbReference type="EMBL" id="MBW0131860.1"/>
    </source>
</evidence>
<evidence type="ECO:0000313" key="4">
    <source>
        <dbReference type="Proteomes" id="UP000694300"/>
    </source>
</evidence>
<dbReference type="Pfam" id="PF01895">
    <property type="entry name" value="PhoU"/>
    <property type="match status" value="2"/>
</dbReference>
<evidence type="ECO:0000259" key="2">
    <source>
        <dbReference type="Pfam" id="PF01895"/>
    </source>
</evidence>
<gene>
    <name evidence="3" type="ORF">I4I82_29910</name>
</gene>
<proteinExistence type="predicted"/>
<keyword evidence="1" id="KW-0813">Transport</keyword>
<organism evidence="3 4">
    <name type="scientific">Pseudonocardia oceani</name>
    <dbReference type="NCBI Taxonomy" id="2792013"/>
    <lineage>
        <taxon>Bacteria</taxon>
        <taxon>Bacillati</taxon>
        <taxon>Actinomycetota</taxon>
        <taxon>Actinomycetes</taxon>
        <taxon>Pseudonocardiales</taxon>
        <taxon>Pseudonocardiaceae</taxon>
        <taxon>Pseudonocardia</taxon>
    </lineage>
</organism>
<dbReference type="Proteomes" id="UP000694300">
    <property type="component" value="Unassembled WGS sequence"/>
</dbReference>
<keyword evidence="1" id="KW-0592">Phosphate transport</keyword>
<dbReference type="EMBL" id="JADQDF010000001">
    <property type="protein sequence ID" value="MBW0131860.1"/>
    <property type="molecule type" value="Genomic_DNA"/>
</dbReference>
<feature type="domain" description="PhoU" evidence="2">
    <location>
        <begin position="131"/>
        <end position="185"/>
    </location>
</feature>
<evidence type="ECO:0000256" key="1">
    <source>
        <dbReference type="ARBA" id="ARBA00022592"/>
    </source>
</evidence>
<name>A0ABS6UI03_9PSEU</name>
<feature type="domain" description="PhoU" evidence="2">
    <location>
        <begin position="1"/>
        <end position="83"/>
    </location>
</feature>
<dbReference type="InterPro" id="IPR028366">
    <property type="entry name" value="PhoU"/>
</dbReference>
<dbReference type="InterPro" id="IPR026022">
    <property type="entry name" value="PhoU_dom"/>
</dbReference>
<sequence>MCDEAGSSMERAVRAVLRADLPLAEAVIGGQARLDRLRDDGAERAHRLLTLQAPVARDLRRVVTALQAGERIGRMGGLASHVAGLARRRHPDPVLPAELAAPFAEMGALAVGLARRVGDGCAAPLQEQWAERERDDDRVDALHRDLLTAVRRPGAGYGVRTGVDVALLTRFVERFADQAVSVARRLDDVAARRAPAVRCTVDGSSGRS</sequence>
<dbReference type="PANTHER" id="PTHR42930:SF3">
    <property type="entry name" value="PHOSPHATE-SPECIFIC TRANSPORT SYSTEM ACCESSORY PROTEIN PHOU"/>
    <property type="match status" value="1"/>
</dbReference>
<reference evidence="3 4" key="1">
    <citation type="submission" date="2020-11" db="EMBL/GenBank/DDBJ databases">
        <title>Pseudonocardia abyssalis sp. nov. and Pseudonocardia oceani sp. nov., description and phylogenomic analysis of two novel actinomycetes isolated from the deep Southern Ocean.</title>
        <authorList>
            <person name="Parra J."/>
        </authorList>
    </citation>
    <scope>NUCLEOTIDE SEQUENCE [LARGE SCALE GENOMIC DNA]</scope>
    <source>
        <strain evidence="4">KRD185</strain>
    </source>
</reference>
<comment type="caution">
    <text evidence="3">The sequence shown here is derived from an EMBL/GenBank/DDBJ whole genome shotgun (WGS) entry which is preliminary data.</text>
</comment>